<dbReference type="PANTHER" id="PTHR11552">
    <property type="entry name" value="GLUCOSE-METHANOL-CHOLINE GMC OXIDOREDUCTASE"/>
    <property type="match status" value="1"/>
</dbReference>
<organism evidence="7 8">
    <name type="scientific">Clohesyomyces aquaticus</name>
    <dbReference type="NCBI Taxonomy" id="1231657"/>
    <lineage>
        <taxon>Eukaryota</taxon>
        <taxon>Fungi</taxon>
        <taxon>Dikarya</taxon>
        <taxon>Ascomycota</taxon>
        <taxon>Pezizomycotina</taxon>
        <taxon>Dothideomycetes</taxon>
        <taxon>Pleosporomycetidae</taxon>
        <taxon>Pleosporales</taxon>
        <taxon>Lindgomycetaceae</taxon>
        <taxon>Clohesyomyces</taxon>
    </lineage>
</organism>
<dbReference type="Proteomes" id="UP000193144">
    <property type="component" value="Unassembled WGS sequence"/>
</dbReference>
<evidence type="ECO:0000256" key="1">
    <source>
        <dbReference type="ARBA" id="ARBA00010790"/>
    </source>
</evidence>
<dbReference type="STRING" id="1231657.A0A1Y1ZVJ6"/>
<feature type="signal peptide" evidence="5">
    <location>
        <begin position="1"/>
        <end position="20"/>
    </location>
</feature>
<dbReference type="SUPFAM" id="SSF54373">
    <property type="entry name" value="FAD-linked reductases, C-terminal domain"/>
    <property type="match status" value="1"/>
</dbReference>
<gene>
    <name evidence="7" type="ORF">BCR34DRAFT_479597</name>
</gene>
<evidence type="ECO:0000256" key="2">
    <source>
        <dbReference type="PIRSR" id="PIRSR000137-1"/>
    </source>
</evidence>
<comment type="cofactor">
    <cofactor evidence="3">
        <name>FAD</name>
        <dbReference type="ChEBI" id="CHEBI:57692"/>
    </cofactor>
</comment>
<comment type="caution">
    <text evidence="7">The sequence shown here is derived from an EMBL/GenBank/DDBJ whole genome shotgun (WGS) entry which is preliminary data.</text>
</comment>
<dbReference type="GO" id="GO:0016614">
    <property type="term" value="F:oxidoreductase activity, acting on CH-OH group of donors"/>
    <property type="evidence" value="ECO:0007669"/>
    <property type="project" value="InterPro"/>
</dbReference>
<keyword evidence="8" id="KW-1185">Reference proteome</keyword>
<dbReference type="PROSITE" id="PS00623">
    <property type="entry name" value="GMC_OXRED_1"/>
    <property type="match status" value="1"/>
</dbReference>
<evidence type="ECO:0000256" key="4">
    <source>
        <dbReference type="RuleBase" id="RU003968"/>
    </source>
</evidence>
<dbReference type="InterPro" id="IPR012132">
    <property type="entry name" value="GMC_OxRdtase"/>
</dbReference>
<comment type="similarity">
    <text evidence="1 4">Belongs to the GMC oxidoreductase family.</text>
</comment>
<reference evidence="7 8" key="1">
    <citation type="submission" date="2016-07" db="EMBL/GenBank/DDBJ databases">
        <title>Pervasive Adenine N6-methylation of Active Genes in Fungi.</title>
        <authorList>
            <consortium name="DOE Joint Genome Institute"/>
            <person name="Mondo S.J."/>
            <person name="Dannebaum R.O."/>
            <person name="Kuo R.C."/>
            <person name="Labutti K."/>
            <person name="Haridas S."/>
            <person name="Kuo A."/>
            <person name="Salamov A."/>
            <person name="Ahrendt S.R."/>
            <person name="Lipzen A."/>
            <person name="Sullivan W."/>
            <person name="Andreopoulos W.B."/>
            <person name="Clum A."/>
            <person name="Lindquist E."/>
            <person name="Daum C."/>
            <person name="Ramamoorthy G.K."/>
            <person name="Gryganskyi A."/>
            <person name="Culley D."/>
            <person name="Magnuson J.K."/>
            <person name="James T.Y."/>
            <person name="O'Malley M.A."/>
            <person name="Stajich J.E."/>
            <person name="Spatafora J.W."/>
            <person name="Visel A."/>
            <person name="Grigoriev I.V."/>
        </authorList>
    </citation>
    <scope>NUCLEOTIDE SEQUENCE [LARGE SCALE GENOMIC DNA]</scope>
    <source>
        <strain evidence="7 8">CBS 115471</strain>
    </source>
</reference>
<evidence type="ECO:0000313" key="7">
    <source>
        <dbReference type="EMBL" id="ORY14293.1"/>
    </source>
</evidence>
<dbReference type="InterPro" id="IPR007867">
    <property type="entry name" value="GMC_OxRtase_C"/>
</dbReference>
<sequence length="613" mass="66045">MAANLKSLVCFVPFLTAAFALPQERRETAASAVKKYDYVIVGGGLTGLVVANRLSECEDKTVLVIESGEIDTSWATTVPQYANNNNFADMYNITSAPDVNLGNKTYPVSVGKVVGGGSVVNGMAFDRASAADYDAWEALGNDGWGWKSLLYYFKKSTTFTPPSAALVKEFGVTYDASFYGNSGPLQASYPPFDFPDTKTIWKSFRAENMTYPKEGGSGNAVGAYWIPTSLDPKTMTRSHARTAYYDPIKNRPNLKLITGKSVNEIIFDGLTAIGVQYKNADNTLTKVYAKREVIMAAGGIFTPQLLQLSGLGPKSVLQAAGVKVKRDMPAVGANFQDHANVQMFYNLENMSFPNPLSLSTNATYNASAWAEYQSKKTGQYTIAHGNSLAFPSLPQITKDFMTIVNLVKSQKSSSYLPSIYNDKALLAGFEAQKKIIIKMLSGNDAAAGEIPMSPFGLAICALQRPLSRGYIQLNPKDKFGNPVVQFNTFSNPADKAIIMAMIKFTRNHWARKELAAFNPAELVPGATAQSDDQVLSALIAGGAINPSFAHPSGSCAMMPEEKGGVVGSDLLVYGVENLSIVDASILPLLPATHIQATMYAVAEKAADLIKARA</sequence>
<dbReference type="PIRSF" id="PIRSF000137">
    <property type="entry name" value="Alcohol_oxidase"/>
    <property type="match status" value="1"/>
</dbReference>
<feature type="domain" description="Glucose-methanol-choline oxidoreductase N-terminal" evidence="6">
    <location>
        <begin position="111"/>
        <end position="134"/>
    </location>
</feature>
<dbReference type="InterPro" id="IPR000172">
    <property type="entry name" value="GMC_OxRdtase_N"/>
</dbReference>
<feature type="binding site" evidence="3">
    <location>
        <position position="113"/>
    </location>
    <ligand>
        <name>FAD</name>
        <dbReference type="ChEBI" id="CHEBI:57692"/>
    </ligand>
</feature>
<dbReference type="Gene3D" id="3.30.560.10">
    <property type="entry name" value="Glucose Oxidase, domain 3"/>
    <property type="match status" value="1"/>
</dbReference>
<dbReference type="Pfam" id="PF05199">
    <property type="entry name" value="GMC_oxred_C"/>
    <property type="match status" value="1"/>
</dbReference>
<keyword evidence="3 4" id="KW-0274">FAD</keyword>
<dbReference type="EMBL" id="MCFA01000034">
    <property type="protein sequence ID" value="ORY14293.1"/>
    <property type="molecule type" value="Genomic_DNA"/>
</dbReference>
<dbReference type="AlphaFoldDB" id="A0A1Y1ZVJ6"/>
<keyword evidence="4" id="KW-0285">Flavoprotein</keyword>
<feature type="chain" id="PRO_5012801947" description="Glucose-methanol-choline oxidoreductase N-terminal domain-containing protein" evidence="5">
    <location>
        <begin position="21"/>
        <end position="613"/>
    </location>
</feature>
<dbReference type="Pfam" id="PF00732">
    <property type="entry name" value="GMC_oxred_N"/>
    <property type="match status" value="1"/>
</dbReference>
<evidence type="ECO:0000259" key="6">
    <source>
        <dbReference type="PROSITE" id="PS00623"/>
    </source>
</evidence>
<proteinExistence type="inferred from homology"/>
<dbReference type="Gene3D" id="3.50.50.60">
    <property type="entry name" value="FAD/NAD(P)-binding domain"/>
    <property type="match status" value="1"/>
</dbReference>
<dbReference type="PANTHER" id="PTHR11552:SF115">
    <property type="entry name" value="DEHYDROGENASE XPTC-RELATED"/>
    <property type="match status" value="1"/>
</dbReference>
<keyword evidence="5" id="KW-0732">Signal</keyword>
<dbReference type="GO" id="GO:0044550">
    <property type="term" value="P:secondary metabolite biosynthetic process"/>
    <property type="evidence" value="ECO:0007669"/>
    <property type="project" value="TreeGrafter"/>
</dbReference>
<evidence type="ECO:0000313" key="8">
    <source>
        <dbReference type="Proteomes" id="UP000193144"/>
    </source>
</evidence>
<dbReference type="GO" id="GO:0050660">
    <property type="term" value="F:flavin adenine dinucleotide binding"/>
    <property type="evidence" value="ECO:0007669"/>
    <property type="project" value="InterPro"/>
</dbReference>
<dbReference type="OrthoDB" id="269227at2759"/>
<protein>
    <recommendedName>
        <fullName evidence="6">Glucose-methanol-choline oxidoreductase N-terminal domain-containing protein</fullName>
    </recommendedName>
</protein>
<evidence type="ECO:0000256" key="5">
    <source>
        <dbReference type="SAM" id="SignalP"/>
    </source>
</evidence>
<name>A0A1Y1ZVJ6_9PLEO</name>
<feature type="active site" description="Proton donor" evidence="2">
    <location>
        <position position="550"/>
    </location>
</feature>
<accession>A0A1Y1ZVJ6</accession>
<feature type="active site" description="Proton acceptor" evidence="2">
    <location>
        <position position="593"/>
    </location>
</feature>
<feature type="binding site" evidence="3">
    <location>
        <position position="262"/>
    </location>
    <ligand>
        <name>FAD</name>
        <dbReference type="ChEBI" id="CHEBI:57692"/>
    </ligand>
</feature>
<dbReference type="InterPro" id="IPR036188">
    <property type="entry name" value="FAD/NAD-bd_sf"/>
</dbReference>
<dbReference type="SUPFAM" id="SSF51905">
    <property type="entry name" value="FAD/NAD(P)-binding domain"/>
    <property type="match status" value="1"/>
</dbReference>
<evidence type="ECO:0000256" key="3">
    <source>
        <dbReference type="PIRSR" id="PIRSR000137-2"/>
    </source>
</evidence>